<dbReference type="RefSeq" id="WP_056941499.1">
    <property type="nucleotide sequence ID" value="NZ_AZGI01000061.1"/>
</dbReference>
<dbReference type="STRING" id="1423754.FC39_GL001725"/>
<proteinExistence type="predicted"/>
<evidence type="ECO:0000313" key="2">
    <source>
        <dbReference type="EMBL" id="KRM37811.1"/>
    </source>
</evidence>
<dbReference type="AlphaFoldDB" id="A0A0R1YFI0"/>
<name>A0A0R1YFI0_9LACO</name>
<dbReference type="Proteomes" id="UP000051223">
    <property type="component" value="Unassembled WGS sequence"/>
</dbReference>
<feature type="signal peptide" evidence="1">
    <location>
        <begin position="1"/>
        <end position="16"/>
    </location>
</feature>
<dbReference type="EMBL" id="AZGI01000061">
    <property type="protein sequence ID" value="KRM37811.1"/>
    <property type="molecule type" value="Genomic_DNA"/>
</dbReference>
<protein>
    <recommendedName>
        <fullName evidence="4">Surface layer protein A domain-containing protein</fullName>
    </recommendedName>
</protein>
<sequence>MKKKVFITALASIALATSIGTVTSIKPNDVQATKMPKQKYVNKFYKVKITKKTAYYKVIMGHDEAHNKYKKMGYLKPGQIVYVRGRGVVWGWTIGKKYNYCSFRNSYDYSWFTTNLKTKKRAKTRSTKSNNKATFTHKNGTYTYNDKYCTISFNGDAQYHNAKPGNPANVTLNLRFKNKTKNTVAAEKYIQQRIKVSQSADYLNFKVNHKRDIKHLGWVDMVGHNKYETVPMIITDDINPEDNFVLIFSAPHASKESGVAIFSPLADEKDQHTTSPANTVKVNPNATVPTVSSNTIPEFTFPASANSMVAKANIIFSLQGNERKAADLALMKEMGMVTNGRPDVSFERFETQLRSITNGFNQAANWIINGQR</sequence>
<keyword evidence="1" id="KW-0732">Signal</keyword>
<evidence type="ECO:0008006" key="4">
    <source>
        <dbReference type="Google" id="ProtNLM"/>
    </source>
</evidence>
<comment type="caution">
    <text evidence="2">The sequence shown here is derived from an EMBL/GenBank/DDBJ whole genome shotgun (WGS) entry which is preliminary data.</text>
</comment>
<feature type="chain" id="PRO_5038704317" description="Surface layer protein A domain-containing protein" evidence="1">
    <location>
        <begin position="17"/>
        <end position="372"/>
    </location>
</feature>
<keyword evidence="3" id="KW-1185">Reference proteome</keyword>
<dbReference type="PATRIC" id="fig|1423754.3.peg.1773"/>
<reference evidence="2 3" key="1">
    <citation type="journal article" date="2015" name="Genome Announc.">
        <title>Expanding the biotechnology potential of lactobacilli through comparative genomics of 213 strains and associated genera.</title>
        <authorList>
            <person name="Sun Z."/>
            <person name="Harris H.M."/>
            <person name="McCann A."/>
            <person name="Guo C."/>
            <person name="Argimon S."/>
            <person name="Zhang W."/>
            <person name="Yang X."/>
            <person name="Jeffery I.B."/>
            <person name="Cooney J.C."/>
            <person name="Kagawa T.F."/>
            <person name="Liu W."/>
            <person name="Song Y."/>
            <person name="Salvetti E."/>
            <person name="Wrobel A."/>
            <person name="Rasinkangas P."/>
            <person name="Parkhill J."/>
            <person name="Rea M.C."/>
            <person name="O'Sullivan O."/>
            <person name="Ritari J."/>
            <person name="Douillard F.P."/>
            <person name="Paul Ross R."/>
            <person name="Yang R."/>
            <person name="Briner A.E."/>
            <person name="Felis G.E."/>
            <person name="de Vos W.M."/>
            <person name="Barrangou R."/>
            <person name="Klaenhammer T.R."/>
            <person name="Caufield P.W."/>
            <person name="Cui Y."/>
            <person name="Zhang H."/>
            <person name="O'Toole P.W."/>
        </authorList>
    </citation>
    <scope>NUCLEOTIDE SEQUENCE [LARGE SCALE GENOMIC DNA]</scope>
    <source>
        <strain evidence="2 3">DSM 5661</strain>
    </source>
</reference>
<evidence type="ECO:0000256" key="1">
    <source>
        <dbReference type="SAM" id="SignalP"/>
    </source>
</evidence>
<accession>A0A0R1YFI0</accession>
<dbReference type="eggNOG" id="ENOG5030BHX">
    <property type="taxonomic scope" value="Bacteria"/>
</dbReference>
<evidence type="ECO:0000313" key="3">
    <source>
        <dbReference type="Proteomes" id="UP000051223"/>
    </source>
</evidence>
<organism evidence="2 3">
    <name type="scientific">Lactobacillus hamsteri DSM 5661 = JCM 6256</name>
    <dbReference type="NCBI Taxonomy" id="1423754"/>
    <lineage>
        <taxon>Bacteria</taxon>
        <taxon>Bacillati</taxon>
        <taxon>Bacillota</taxon>
        <taxon>Bacilli</taxon>
        <taxon>Lactobacillales</taxon>
        <taxon>Lactobacillaceae</taxon>
        <taxon>Lactobacillus</taxon>
    </lineage>
</organism>
<gene>
    <name evidence="2" type="ORF">FC39_GL001725</name>
</gene>